<keyword evidence="1" id="KW-0614">Plasmid</keyword>
<evidence type="ECO:0000313" key="1">
    <source>
        <dbReference type="EMBL" id="AAM55042.1"/>
    </source>
</evidence>
<dbReference type="OrthoDB" id="8404657at2"/>
<gene>
    <name evidence="1" type="ordered locus">RHE_PD00011</name>
</gene>
<geneLocation type="plasmid" evidence="1 2">
    <name>p42d</name>
</geneLocation>
<accession>Q8KKT8</accession>
<dbReference type="KEGG" id="ret:RHE_PD00011"/>
<dbReference type="HOGENOM" id="CLU_1833587_0_0_5"/>
<proteinExistence type="predicted"/>
<dbReference type="Proteomes" id="UP000001936">
    <property type="component" value="Plasmid p42d"/>
</dbReference>
<keyword evidence="2" id="KW-1185">Reference proteome</keyword>
<dbReference type="EMBL" id="U80928">
    <property type="protein sequence ID" value="AAM55042.1"/>
    <property type="molecule type" value="Genomic_DNA"/>
</dbReference>
<name>Q8KKT8_RHIEC</name>
<reference evidence="2" key="1">
    <citation type="journal article" date="2003" name="Genome Biol.">
        <title>The mosaic structure of the symbiotic plasmid of Rhizobium etli CFN42 and its relation to other symbiotic genome compartments.</title>
        <authorList>
            <person name="Gonzalez V."/>
            <person name="Bustos P."/>
            <person name="Ramirez-Romero M.A."/>
            <person name="Medrano-Soto A."/>
            <person name="Salgado H."/>
            <person name="Hernandez-Gonzalez I."/>
            <person name="Hernandez-Celis J.C."/>
            <person name="Quintero V."/>
            <person name="Moreno-Hagelsieb G."/>
            <person name="Girard L."/>
            <person name="Rodriguez O."/>
            <person name="Flores M."/>
            <person name="Cevallos M.A."/>
            <person name="Collado-Vides J."/>
            <person name="Romero D."/>
            <person name="Davila G."/>
        </authorList>
    </citation>
    <scope>NUCLEOTIDE SEQUENCE [LARGE SCALE GENOMIC DNA]</scope>
    <source>
        <strain evidence="2">ATCC 51251 / DSM 11541 / JCM 21823 / NBRC 15573 / CFN 42</strain>
    </source>
</reference>
<organism evidence="1 2">
    <name type="scientific">Rhizobium etli (strain ATCC 51251 / DSM 11541 / JCM 21823 / NBRC 15573 / CFN 42)</name>
    <dbReference type="NCBI Taxonomy" id="347834"/>
    <lineage>
        <taxon>Bacteria</taxon>
        <taxon>Pseudomonadati</taxon>
        <taxon>Pseudomonadota</taxon>
        <taxon>Alphaproteobacteria</taxon>
        <taxon>Hyphomicrobiales</taxon>
        <taxon>Rhizobiaceae</taxon>
        <taxon>Rhizobium/Agrobacterium group</taxon>
        <taxon>Rhizobium</taxon>
    </lineage>
</organism>
<dbReference type="AlphaFoldDB" id="Q8KKT8"/>
<evidence type="ECO:0000313" key="2">
    <source>
        <dbReference type="Proteomes" id="UP000001936"/>
    </source>
</evidence>
<protein>
    <submittedName>
        <fullName evidence="1">Uncharacterized protein</fullName>
    </submittedName>
</protein>
<reference evidence="2" key="2">
    <citation type="journal article" date="2006" name="Proc. Natl. Acad. Sci. U.S.A.">
        <title>The partitioned Rhizobium etli genome: genetic and metabolic redundancy in seven interacting replicons.</title>
        <authorList>
            <person name="Gonzalez V."/>
            <person name="Santamaria R.I."/>
            <person name="Bustos P."/>
            <person name="Hernandez-Gonzalez I."/>
            <person name="Medrano-Soto A."/>
            <person name="Moreno-Hagelsieb G."/>
            <person name="Janga S.C."/>
            <person name="Ramirez M.A."/>
            <person name="Jimenez-Jacinto V."/>
            <person name="Collado-Vides J."/>
            <person name="Davila G."/>
        </authorList>
    </citation>
    <scope>NUCLEOTIDE SEQUENCE [LARGE SCALE GENOMIC DNA]</scope>
    <source>
        <strain evidence="2">ATCC 51251 / DSM 11541 / JCM 21823 / NBRC 15573 / CFN 42</strain>
    </source>
</reference>
<sequence>MRLSTLSFFARLPGQFPSIHYAIILAQTVNILATRRPRGSLNNGSLRTAASAPPTTWMVGIRNPAPKQTQSEVVVAALRPHSGRSGISALSPKPDIPAVSQGTIWDSLLVGRGLLLPMENQTSLLGTSDPLPFCKDDVRL</sequence>